<dbReference type="SUPFAM" id="SSF52540">
    <property type="entry name" value="P-loop containing nucleoside triphosphate hydrolases"/>
    <property type="match status" value="1"/>
</dbReference>
<dbReference type="PANTHER" id="PTHR36978">
    <property type="entry name" value="P-LOOP CONTAINING NUCLEOTIDE TRIPHOSPHATE HYDROLASE"/>
    <property type="match status" value="1"/>
</dbReference>
<dbReference type="PANTHER" id="PTHR36978:SF3">
    <property type="entry name" value="P-LOOP CONTAINING NUCLEOSIDE TRIPHOSPHATE HYDROLASE PROTEIN"/>
    <property type="match status" value="1"/>
</dbReference>
<dbReference type="AlphaFoldDB" id="A0A6H0XRL2"/>
<proteinExistence type="predicted"/>
<protein>
    <recommendedName>
        <fullName evidence="4">NAD dependent epimerase/dehydratase</fullName>
    </recommendedName>
</protein>
<feature type="transmembrane region" description="Helical" evidence="1">
    <location>
        <begin position="132"/>
        <end position="151"/>
    </location>
</feature>
<dbReference type="InterPro" id="IPR027417">
    <property type="entry name" value="P-loop_NTPase"/>
</dbReference>
<gene>
    <name evidence="2" type="ORF">AMS68_002860</name>
</gene>
<dbReference type="Gene3D" id="3.40.50.300">
    <property type="entry name" value="P-loop containing nucleotide triphosphate hydrolases"/>
    <property type="match status" value="1"/>
</dbReference>
<dbReference type="Proteomes" id="UP000503462">
    <property type="component" value="Chromosome 2"/>
</dbReference>
<dbReference type="OrthoDB" id="408152at2759"/>
<accession>A0A6H0XRL2</accession>
<feature type="transmembrane region" description="Helical" evidence="1">
    <location>
        <begin position="252"/>
        <end position="272"/>
    </location>
</feature>
<evidence type="ECO:0008006" key="4">
    <source>
        <dbReference type="Google" id="ProtNLM"/>
    </source>
</evidence>
<keyword evidence="1" id="KW-0472">Membrane</keyword>
<dbReference type="EMBL" id="CP051140">
    <property type="protein sequence ID" value="QIW97342.1"/>
    <property type="molecule type" value="Genomic_DNA"/>
</dbReference>
<keyword evidence="1" id="KW-1133">Transmembrane helix</keyword>
<keyword evidence="3" id="KW-1185">Reference proteome</keyword>
<sequence length="275" mass="31249">MLPAPKKQHIYWMPLRGQNIKIIGAGMPRTGTNSFCAAVSHLVDGPSYHVGVQTAATGDENHVRSWISVLGTRPYRPEDKKHALEVLKHELDGYVMVTDPPVPQLVPELLELYPDAIVIVTMRDKKSWAVSFAKIIDLVQIDLLAIVFFWIRSLRLLPTLWHLFTAMNIERYGFIATANDEVLVRQWDAHMEMIKEQVPSEKLFFYDVREGWEPLCKILGKPVPKDMPFPRLNDSMAIEAAFKSWSIQGLTIWAGVTSVAVALVSVMGYLLWQRL</sequence>
<evidence type="ECO:0000256" key="1">
    <source>
        <dbReference type="SAM" id="Phobius"/>
    </source>
</evidence>
<evidence type="ECO:0000313" key="3">
    <source>
        <dbReference type="Proteomes" id="UP000503462"/>
    </source>
</evidence>
<keyword evidence="1" id="KW-0812">Transmembrane</keyword>
<evidence type="ECO:0000313" key="2">
    <source>
        <dbReference type="EMBL" id="QIW97342.1"/>
    </source>
</evidence>
<name>A0A6H0XRL2_9PEZI</name>
<dbReference type="InterPro" id="IPR040632">
    <property type="entry name" value="Sulfotransfer_4"/>
</dbReference>
<dbReference type="Pfam" id="PF17784">
    <property type="entry name" value="Sulfotransfer_4"/>
    <property type="match status" value="1"/>
</dbReference>
<organism evidence="2 3">
    <name type="scientific">Peltaster fructicola</name>
    <dbReference type="NCBI Taxonomy" id="286661"/>
    <lineage>
        <taxon>Eukaryota</taxon>
        <taxon>Fungi</taxon>
        <taxon>Dikarya</taxon>
        <taxon>Ascomycota</taxon>
        <taxon>Pezizomycotina</taxon>
        <taxon>Dothideomycetes</taxon>
        <taxon>Dothideomycetes incertae sedis</taxon>
        <taxon>Peltaster</taxon>
    </lineage>
</organism>
<reference evidence="2 3" key="1">
    <citation type="journal article" date="2016" name="Sci. Rep.">
        <title>Peltaster fructicola genome reveals evolution from an invasive phytopathogen to an ectophytic parasite.</title>
        <authorList>
            <person name="Xu C."/>
            <person name="Chen H."/>
            <person name="Gleason M.L."/>
            <person name="Xu J.R."/>
            <person name="Liu H."/>
            <person name="Zhang R."/>
            <person name="Sun G."/>
        </authorList>
    </citation>
    <scope>NUCLEOTIDE SEQUENCE [LARGE SCALE GENOMIC DNA]</scope>
    <source>
        <strain evidence="2 3">LNHT1506</strain>
    </source>
</reference>